<accession>A0A939JRI2</accession>
<dbReference type="AlphaFoldDB" id="A0A939JRI2"/>
<dbReference type="Proteomes" id="UP000664122">
    <property type="component" value="Unassembled WGS sequence"/>
</dbReference>
<proteinExistence type="predicted"/>
<evidence type="ECO:0000313" key="1">
    <source>
        <dbReference type="EMBL" id="MBO0661938.1"/>
    </source>
</evidence>
<dbReference type="RefSeq" id="WP_207256709.1">
    <property type="nucleotide sequence ID" value="NZ_JAFMPP010000003.1"/>
</dbReference>
<name>A0A939JRI2_9HYPH</name>
<dbReference type="EMBL" id="JAFMPP010000003">
    <property type="protein sequence ID" value="MBO0661938.1"/>
    <property type="molecule type" value="Genomic_DNA"/>
</dbReference>
<organism evidence="1 2">
    <name type="scientific">Jiella flava</name>
    <dbReference type="NCBI Taxonomy" id="2816857"/>
    <lineage>
        <taxon>Bacteria</taxon>
        <taxon>Pseudomonadati</taxon>
        <taxon>Pseudomonadota</taxon>
        <taxon>Alphaproteobacteria</taxon>
        <taxon>Hyphomicrobiales</taxon>
        <taxon>Aurantimonadaceae</taxon>
        <taxon>Jiella</taxon>
    </lineage>
</organism>
<sequence>MESTLPGVEARLERIDRDVTLRGLKSSQALSVANRARLRYTENGYRDDGYPAFEPGVVLRLDQTDDPAFPELSPPAGVVGAGLVLHDCVQQSWVLTLCAADSLQHTLMPSIMIFLQRLAPDLLNAFTVSHAIGSPDQPSRTLIEHVWDQLPAPAMLLDAELSIGAMNVAAEALHQEARYFRPNFVKDHLRLANREDTYALEAGIGRLLHGRSANSRRESTRIVLNGVGNQRPLKVELHRAGSSAWRRQFVPELAASSHVVAVFPDEEHSHL</sequence>
<reference evidence="1" key="1">
    <citation type="submission" date="2021-03" db="EMBL/GenBank/DDBJ databases">
        <title>Whole genome sequence of Jiella sp. CQZ9-1.</title>
        <authorList>
            <person name="Tuo L."/>
        </authorList>
    </citation>
    <scope>NUCLEOTIDE SEQUENCE</scope>
    <source>
        <strain evidence="1">CQZ9-1</strain>
    </source>
</reference>
<gene>
    <name evidence="1" type="ORF">J1C48_05065</name>
</gene>
<protein>
    <submittedName>
        <fullName evidence="1">Uncharacterized protein</fullName>
    </submittedName>
</protein>
<evidence type="ECO:0000313" key="2">
    <source>
        <dbReference type="Proteomes" id="UP000664122"/>
    </source>
</evidence>
<keyword evidence="2" id="KW-1185">Reference proteome</keyword>
<comment type="caution">
    <text evidence="1">The sequence shown here is derived from an EMBL/GenBank/DDBJ whole genome shotgun (WGS) entry which is preliminary data.</text>
</comment>